<dbReference type="Pfam" id="PF02195">
    <property type="entry name" value="ParB_N"/>
    <property type="match status" value="1"/>
</dbReference>
<sequence>MASKAEKNGAVKTVAKAPAKRAAARPAAAAKAAAKPASKAVAAAKKSRGLGRGLDALLGGDIPALAAITEAAAQPAARASTAPSVLALAQLVPGKYQPRTRMDEGALNELAASIREQGIMQPVLVRPLTGENAGKYEIIAGERRFRAAGIAGLAEVPVLVREVPDEHAAIMALVENIQREDLNPLEEAHGVRRLLDEFGLTHELAAQAIGRSRSATSNLLRLLNLAGPVQTMLLAGDIDMGHARTLLSLDAARQIQLANFIVAKGLTVREAEKLVARTLQEDDGTIPDARRARQSPSRDVLRLEEALSDQLGTKVTLKLGARERGKIVIDFHGWDHLSSLLEKQGLGSVLDA</sequence>
<dbReference type="FunFam" id="3.90.1530.30:FF:000001">
    <property type="entry name" value="Chromosome partitioning protein ParB"/>
    <property type="match status" value="1"/>
</dbReference>
<organism evidence="7 8">
    <name type="scientific">Kerstersia gyiorum</name>
    <dbReference type="NCBI Taxonomy" id="206506"/>
    <lineage>
        <taxon>Bacteria</taxon>
        <taxon>Pseudomonadati</taxon>
        <taxon>Pseudomonadota</taxon>
        <taxon>Betaproteobacteria</taxon>
        <taxon>Burkholderiales</taxon>
        <taxon>Alcaligenaceae</taxon>
        <taxon>Kerstersia</taxon>
    </lineage>
</organism>
<dbReference type="SUPFAM" id="SSF109709">
    <property type="entry name" value="KorB DNA-binding domain-like"/>
    <property type="match status" value="1"/>
</dbReference>
<dbReference type="Proteomes" id="UP000292039">
    <property type="component" value="Unassembled WGS sequence"/>
</dbReference>
<dbReference type="InterPro" id="IPR003115">
    <property type="entry name" value="ParB_N"/>
</dbReference>
<gene>
    <name evidence="7" type="ORF">EV679_0241</name>
</gene>
<evidence type="ECO:0000259" key="6">
    <source>
        <dbReference type="SMART" id="SM00470"/>
    </source>
</evidence>
<dbReference type="InterPro" id="IPR050336">
    <property type="entry name" value="Chromosome_partition/occlusion"/>
</dbReference>
<dbReference type="CDD" id="cd16393">
    <property type="entry name" value="SPO0J_N"/>
    <property type="match status" value="1"/>
</dbReference>
<evidence type="ECO:0000256" key="5">
    <source>
        <dbReference type="SAM" id="MobiDB-lite"/>
    </source>
</evidence>
<evidence type="ECO:0000313" key="8">
    <source>
        <dbReference type="Proteomes" id="UP000292039"/>
    </source>
</evidence>
<evidence type="ECO:0000313" key="7">
    <source>
        <dbReference type="EMBL" id="RZS73057.1"/>
    </source>
</evidence>
<evidence type="ECO:0000256" key="2">
    <source>
        <dbReference type="ARBA" id="ARBA00022829"/>
    </source>
</evidence>
<dbReference type="InterPro" id="IPR041468">
    <property type="entry name" value="HTH_ParB/Spo0J"/>
</dbReference>
<dbReference type="GO" id="GO:0003677">
    <property type="term" value="F:DNA binding"/>
    <property type="evidence" value="ECO:0007669"/>
    <property type="project" value="UniProtKB-KW"/>
</dbReference>
<dbReference type="Pfam" id="PF17762">
    <property type="entry name" value="HTH_ParB"/>
    <property type="match status" value="1"/>
</dbReference>
<dbReference type="RefSeq" id="WP_130486349.1">
    <property type="nucleotide sequence ID" value="NZ_CBCSEB010000003.1"/>
</dbReference>
<evidence type="ECO:0000256" key="4">
    <source>
        <dbReference type="ARBA" id="ARBA00025472"/>
    </source>
</evidence>
<dbReference type="AlphaFoldDB" id="A0A4V2F1B0"/>
<dbReference type="InterPro" id="IPR036086">
    <property type="entry name" value="ParB/Sulfiredoxin_sf"/>
</dbReference>
<dbReference type="PANTHER" id="PTHR33375">
    <property type="entry name" value="CHROMOSOME-PARTITIONING PROTEIN PARB-RELATED"/>
    <property type="match status" value="1"/>
</dbReference>
<accession>A0A4V2F1B0</accession>
<keyword evidence="3 7" id="KW-0238">DNA-binding</keyword>
<dbReference type="SMART" id="SM00470">
    <property type="entry name" value="ParB"/>
    <property type="match status" value="1"/>
</dbReference>
<evidence type="ECO:0000256" key="1">
    <source>
        <dbReference type="ARBA" id="ARBA00006295"/>
    </source>
</evidence>
<comment type="similarity">
    <text evidence="1">Belongs to the ParB family.</text>
</comment>
<dbReference type="Gene3D" id="1.10.10.2830">
    <property type="match status" value="1"/>
</dbReference>
<dbReference type="NCBIfam" id="TIGR00180">
    <property type="entry name" value="parB_part"/>
    <property type="match status" value="1"/>
</dbReference>
<feature type="region of interest" description="Disordered" evidence="5">
    <location>
        <begin position="1"/>
        <end position="22"/>
    </location>
</feature>
<protein>
    <submittedName>
        <fullName evidence="7">Chromosome segregation DNA-binding protein</fullName>
    </submittedName>
</protein>
<reference evidence="7 8" key="1">
    <citation type="submission" date="2019-02" db="EMBL/GenBank/DDBJ databases">
        <title>Genomic Encyclopedia of Type Strains, Phase IV (KMG-IV): sequencing the most valuable type-strain genomes for metagenomic binning, comparative biology and taxonomic classification.</title>
        <authorList>
            <person name="Goeker M."/>
        </authorList>
    </citation>
    <scope>NUCLEOTIDE SEQUENCE [LARGE SCALE GENOMIC DNA]</scope>
    <source>
        <strain evidence="7 8">DSM 16618</strain>
    </source>
</reference>
<comment type="function">
    <text evidence="4">Involved in chromosome partition. Localize to both poles of the predivisional cell following completion of DNA replication. Binds to the DNA origin of replication.</text>
</comment>
<dbReference type="GO" id="GO:0005694">
    <property type="term" value="C:chromosome"/>
    <property type="evidence" value="ECO:0007669"/>
    <property type="project" value="TreeGrafter"/>
</dbReference>
<dbReference type="EMBL" id="SGWZ01000001">
    <property type="protein sequence ID" value="RZS73057.1"/>
    <property type="molecule type" value="Genomic_DNA"/>
</dbReference>
<dbReference type="GO" id="GO:0045881">
    <property type="term" value="P:positive regulation of sporulation resulting in formation of a cellular spore"/>
    <property type="evidence" value="ECO:0007669"/>
    <property type="project" value="TreeGrafter"/>
</dbReference>
<dbReference type="SUPFAM" id="SSF110849">
    <property type="entry name" value="ParB/Sulfiredoxin"/>
    <property type="match status" value="1"/>
</dbReference>
<dbReference type="Pfam" id="PF23552">
    <property type="entry name" value="ParB_C"/>
    <property type="match status" value="1"/>
</dbReference>
<feature type="domain" description="ParB-like N-terminal" evidence="6">
    <location>
        <begin position="84"/>
        <end position="177"/>
    </location>
</feature>
<dbReference type="InterPro" id="IPR004437">
    <property type="entry name" value="ParB/RepB/Spo0J"/>
</dbReference>
<dbReference type="FunFam" id="1.10.10.2830:FF:000001">
    <property type="entry name" value="Chromosome partitioning protein ParB"/>
    <property type="match status" value="1"/>
</dbReference>
<dbReference type="PANTHER" id="PTHR33375:SF1">
    <property type="entry name" value="CHROMOSOME-PARTITIONING PROTEIN PARB-RELATED"/>
    <property type="match status" value="1"/>
</dbReference>
<dbReference type="InterPro" id="IPR057240">
    <property type="entry name" value="ParB_dimer_C"/>
</dbReference>
<comment type="caution">
    <text evidence="7">The sequence shown here is derived from an EMBL/GenBank/DDBJ whole genome shotgun (WGS) entry which is preliminary data.</text>
</comment>
<name>A0A4V2F1B0_9BURK</name>
<evidence type="ECO:0000256" key="3">
    <source>
        <dbReference type="ARBA" id="ARBA00023125"/>
    </source>
</evidence>
<dbReference type="GO" id="GO:0007059">
    <property type="term" value="P:chromosome segregation"/>
    <property type="evidence" value="ECO:0007669"/>
    <property type="project" value="UniProtKB-KW"/>
</dbReference>
<proteinExistence type="inferred from homology"/>
<dbReference type="Gene3D" id="3.90.1530.30">
    <property type="match status" value="1"/>
</dbReference>
<keyword evidence="2" id="KW-0159">Chromosome partition</keyword>